<dbReference type="Gramene" id="Solyc05g015945.1.1">
    <property type="protein sequence ID" value="Solyc05g015945.1.1"/>
    <property type="gene ID" value="Solyc05g015945.1"/>
</dbReference>
<keyword evidence="4" id="KW-0735">Signal-anchor</keyword>
<dbReference type="Gene3D" id="3.40.50.720">
    <property type="entry name" value="NAD(P)-binding Rossmann-like Domain"/>
    <property type="match status" value="1"/>
</dbReference>
<keyword evidence="4" id="KW-0812">Transmembrane</keyword>
<dbReference type="InterPro" id="IPR002347">
    <property type="entry name" value="SDR_fam"/>
</dbReference>
<dbReference type="Pfam" id="PF00106">
    <property type="entry name" value="adh_short"/>
    <property type="match status" value="1"/>
</dbReference>
<dbReference type="STRING" id="4081.A0A3Q7GIW0"/>
<evidence type="ECO:0000256" key="4">
    <source>
        <dbReference type="ARBA" id="ARBA00022968"/>
    </source>
</evidence>
<dbReference type="EnsemblPlants" id="Solyc05g015945.1.1">
    <property type="protein sequence ID" value="Solyc05g015945.1.1"/>
    <property type="gene ID" value="Solyc05g015945.1"/>
</dbReference>
<reference evidence="6" key="1">
    <citation type="journal article" date="2012" name="Nature">
        <title>The tomato genome sequence provides insights into fleshy fruit evolution.</title>
        <authorList>
            <consortium name="Tomato Genome Consortium"/>
        </authorList>
    </citation>
    <scope>NUCLEOTIDE SEQUENCE [LARGE SCALE GENOMIC DNA]</scope>
    <source>
        <strain evidence="6">cv. Heinz 1706</strain>
    </source>
</reference>
<dbReference type="Proteomes" id="UP000004994">
    <property type="component" value="Chromosome 5"/>
</dbReference>
<evidence type="ECO:0000256" key="1">
    <source>
        <dbReference type="ARBA" id="ARBA00004606"/>
    </source>
</evidence>
<keyword evidence="5" id="KW-0560">Oxidoreductase</keyword>
<organism evidence="6">
    <name type="scientific">Solanum lycopersicum</name>
    <name type="common">Tomato</name>
    <name type="synonym">Lycopersicon esculentum</name>
    <dbReference type="NCBI Taxonomy" id="4081"/>
    <lineage>
        <taxon>Eukaryota</taxon>
        <taxon>Viridiplantae</taxon>
        <taxon>Streptophyta</taxon>
        <taxon>Embryophyta</taxon>
        <taxon>Tracheophyta</taxon>
        <taxon>Spermatophyta</taxon>
        <taxon>Magnoliopsida</taxon>
        <taxon>eudicotyledons</taxon>
        <taxon>Gunneridae</taxon>
        <taxon>Pentapetalae</taxon>
        <taxon>asterids</taxon>
        <taxon>lamiids</taxon>
        <taxon>Solanales</taxon>
        <taxon>Solanaceae</taxon>
        <taxon>Solanoideae</taxon>
        <taxon>Solaneae</taxon>
        <taxon>Solanum</taxon>
        <taxon>Solanum subgen. Lycopersicon</taxon>
    </lineage>
</organism>
<evidence type="ECO:0000256" key="5">
    <source>
        <dbReference type="ARBA" id="ARBA00023002"/>
    </source>
</evidence>
<sequence length="97" mass="10714">MKVIKEKHELAYEYARRDCSLAIAKSLGSLDVISIIADVSKVQDCKRFVDQTVQRFGRLDHLVNNAGITSLCSINEVTDIAMLTPLMASKAALISFL</sequence>
<evidence type="ECO:0000256" key="2">
    <source>
        <dbReference type="ARBA" id="ARBA00006484"/>
    </source>
</evidence>
<dbReference type="GO" id="GO:0016491">
    <property type="term" value="F:oxidoreductase activity"/>
    <property type="evidence" value="ECO:0007669"/>
    <property type="project" value="UniProtKB-KW"/>
</dbReference>
<dbReference type="InterPro" id="IPR036291">
    <property type="entry name" value="NAD(P)-bd_dom_sf"/>
</dbReference>
<protein>
    <submittedName>
        <fullName evidence="6">Uncharacterized protein</fullName>
    </submittedName>
</protein>
<comment type="subcellular location">
    <subcellularLocation>
        <location evidence="1">Membrane</location>
        <topology evidence="1">Single-pass type II membrane protein</topology>
    </subcellularLocation>
</comment>
<evidence type="ECO:0000313" key="7">
    <source>
        <dbReference type="Proteomes" id="UP000004994"/>
    </source>
</evidence>
<accession>A0A3Q7GIW0</accession>
<dbReference type="AlphaFoldDB" id="A0A3Q7GIW0"/>
<dbReference type="GO" id="GO:0016020">
    <property type="term" value="C:membrane"/>
    <property type="evidence" value="ECO:0007669"/>
    <property type="project" value="UniProtKB-SubCell"/>
</dbReference>
<keyword evidence="7" id="KW-1185">Reference proteome</keyword>
<proteinExistence type="inferred from homology"/>
<name>A0A3Q7GIW0_SOLLC</name>
<dbReference type="PANTHER" id="PTHR43391:SF91">
    <property type="entry name" value="OS04G0390700 PROTEIN"/>
    <property type="match status" value="1"/>
</dbReference>
<evidence type="ECO:0000313" key="6">
    <source>
        <dbReference type="EnsemblPlants" id="Solyc05g015945.1.1"/>
    </source>
</evidence>
<comment type="similarity">
    <text evidence="2">Belongs to the short-chain dehydrogenases/reductases (SDR) family.</text>
</comment>
<reference evidence="6" key="2">
    <citation type="submission" date="2019-01" db="UniProtKB">
        <authorList>
            <consortium name="EnsemblPlants"/>
        </authorList>
    </citation>
    <scope>IDENTIFICATION</scope>
    <source>
        <strain evidence="6">cv. Heinz 1706</strain>
    </source>
</reference>
<dbReference type="InParanoid" id="A0A3Q7GIW0"/>
<evidence type="ECO:0000256" key="3">
    <source>
        <dbReference type="ARBA" id="ARBA00022857"/>
    </source>
</evidence>
<dbReference type="PANTHER" id="PTHR43391">
    <property type="entry name" value="RETINOL DEHYDROGENASE-RELATED"/>
    <property type="match status" value="1"/>
</dbReference>
<keyword evidence="3" id="KW-0521">NADP</keyword>
<dbReference type="SUPFAM" id="SSF51735">
    <property type="entry name" value="NAD(P)-binding Rossmann-fold domains"/>
    <property type="match status" value="1"/>
</dbReference>